<name>A0ACB0MAW2_TRIPR</name>
<reference evidence="1" key="1">
    <citation type="submission" date="2023-10" db="EMBL/GenBank/DDBJ databases">
        <authorList>
            <person name="Rodriguez Cubillos JULIANA M."/>
            <person name="De Vega J."/>
        </authorList>
    </citation>
    <scope>NUCLEOTIDE SEQUENCE</scope>
</reference>
<evidence type="ECO:0000313" key="1">
    <source>
        <dbReference type="EMBL" id="CAJ2679041.1"/>
    </source>
</evidence>
<sequence length="462" mass="53369">MKNIADRWEKMHARNNRISSKLEILLQRNNFLSSSSHGAWNSSKHIPTSEPSNINLYDEFRSSAKQIEVDCRSFNEVMIHPPDRLTMKLSSVLHPSLPKPPPKPPDWSFHSVSDLIYNNGFAKETIDYSTIWTLFSGFASIDYVRVLSQISYMLQFDRHFNFYIFGIASSIYLHKLCLESHVDALPCHRNEWKSEAYCDSRCLIYLIKFYANVGMYYAQKVFAEMPKQSVVTWLTFIQGFFTSITYGWEDYTLLSLDLNIIYAFYDAFKYCVLSDSSQAWCLIKCFHECVCKMPLQYEDHYHVGLLKKLGLKVLTIASTDDLGWIHDHHLLVFSPKHTQSKLIKNVDLVQPLYFAKEAIVLVTFLINGDRLPEYYSIGSIDKAMPIMLTLTCLQTLCSNCLRLMSYSNGIVQYYQVLIIGLEEYKANLRPIIGDYIASSTVQSIRLGSFIHNYPNSNLLHNV</sequence>
<comment type="caution">
    <text evidence="1">The sequence shown here is derived from an EMBL/GenBank/DDBJ whole genome shotgun (WGS) entry which is preliminary data.</text>
</comment>
<dbReference type="EMBL" id="CASHSV030000823">
    <property type="protein sequence ID" value="CAJ2679041.1"/>
    <property type="molecule type" value="Genomic_DNA"/>
</dbReference>
<organism evidence="1 2">
    <name type="scientific">Trifolium pratense</name>
    <name type="common">Red clover</name>
    <dbReference type="NCBI Taxonomy" id="57577"/>
    <lineage>
        <taxon>Eukaryota</taxon>
        <taxon>Viridiplantae</taxon>
        <taxon>Streptophyta</taxon>
        <taxon>Embryophyta</taxon>
        <taxon>Tracheophyta</taxon>
        <taxon>Spermatophyta</taxon>
        <taxon>Magnoliopsida</taxon>
        <taxon>eudicotyledons</taxon>
        <taxon>Gunneridae</taxon>
        <taxon>Pentapetalae</taxon>
        <taxon>rosids</taxon>
        <taxon>fabids</taxon>
        <taxon>Fabales</taxon>
        <taxon>Fabaceae</taxon>
        <taxon>Papilionoideae</taxon>
        <taxon>50 kb inversion clade</taxon>
        <taxon>NPAAA clade</taxon>
        <taxon>Hologalegina</taxon>
        <taxon>IRL clade</taxon>
        <taxon>Trifolieae</taxon>
        <taxon>Trifolium</taxon>
    </lineage>
</organism>
<gene>
    <name evidence="1" type="ORF">MILVUS5_LOCUS41227</name>
</gene>
<dbReference type="Proteomes" id="UP001177021">
    <property type="component" value="Unassembled WGS sequence"/>
</dbReference>
<accession>A0ACB0MAW2</accession>
<protein>
    <submittedName>
        <fullName evidence="1">Uncharacterized protein</fullName>
    </submittedName>
</protein>
<proteinExistence type="predicted"/>
<keyword evidence="2" id="KW-1185">Reference proteome</keyword>
<evidence type="ECO:0000313" key="2">
    <source>
        <dbReference type="Proteomes" id="UP001177021"/>
    </source>
</evidence>